<dbReference type="PANTHER" id="PTHR33392">
    <property type="entry name" value="POLYISOPRENYL-TEICHOIC ACID--PEPTIDOGLYCAN TEICHOIC ACID TRANSFERASE TAGU"/>
    <property type="match status" value="1"/>
</dbReference>
<dbReference type="Pfam" id="PF03816">
    <property type="entry name" value="LytR_cpsA_psr"/>
    <property type="match status" value="1"/>
</dbReference>
<protein>
    <submittedName>
        <fullName evidence="4">LCP family protein</fullName>
    </submittedName>
</protein>
<keyword evidence="2" id="KW-1133">Transmembrane helix</keyword>
<dbReference type="AlphaFoldDB" id="A0A8J6NLW9"/>
<evidence type="ECO:0000313" key="4">
    <source>
        <dbReference type="EMBL" id="MBC8335763.1"/>
    </source>
</evidence>
<gene>
    <name evidence="4" type="ORF">H8E29_10880</name>
</gene>
<dbReference type="InterPro" id="IPR004474">
    <property type="entry name" value="LytR_CpsA_psr"/>
</dbReference>
<evidence type="ECO:0000259" key="3">
    <source>
        <dbReference type="Pfam" id="PF03816"/>
    </source>
</evidence>
<dbReference type="InterPro" id="IPR050922">
    <property type="entry name" value="LytR/CpsA/Psr_CW_biosynth"/>
</dbReference>
<feature type="transmembrane region" description="Helical" evidence="2">
    <location>
        <begin position="7"/>
        <end position="31"/>
    </location>
</feature>
<dbReference type="Gene3D" id="3.40.630.190">
    <property type="entry name" value="LCP protein"/>
    <property type="match status" value="1"/>
</dbReference>
<keyword evidence="2" id="KW-0812">Transmembrane</keyword>
<feature type="domain" description="Cell envelope-related transcriptional attenuator" evidence="3">
    <location>
        <begin position="111"/>
        <end position="275"/>
    </location>
</feature>
<name>A0A8J6NLW9_9CHLR</name>
<dbReference type="NCBIfam" id="TIGR00350">
    <property type="entry name" value="lytR_cpsA_psr"/>
    <property type="match status" value="1"/>
</dbReference>
<reference evidence="4 5" key="1">
    <citation type="submission" date="2020-08" db="EMBL/GenBank/DDBJ databases">
        <title>Bridging the membrane lipid divide: bacteria of the FCB group superphylum have the potential to synthesize archaeal ether lipids.</title>
        <authorList>
            <person name="Villanueva L."/>
            <person name="Von Meijenfeldt F.A.B."/>
            <person name="Westbye A.B."/>
            <person name="Yadav S."/>
            <person name="Hopmans E.C."/>
            <person name="Dutilh B.E."/>
            <person name="Sinninghe Damste J.S."/>
        </authorList>
    </citation>
    <scope>NUCLEOTIDE SEQUENCE [LARGE SCALE GENOMIC DNA]</scope>
    <source>
        <strain evidence="4">NIOZ-UU36</strain>
    </source>
</reference>
<comment type="caution">
    <text evidence="4">The sequence shown here is derived from an EMBL/GenBank/DDBJ whole genome shotgun (WGS) entry which is preliminary data.</text>
</comment>
<dbReference type="PANTHER" id="PTHR33392:SF6">
    <property type="entry name" value="POLYISOPRENYL-TEICHOIC ACID--PEPTIDOGLYCAN TEICHOIC ACID TRANSFERASE TAGU"/>
    <property type="match status" value="1"/>
</dbReference>
<comment type="similarity">
    <text evidence="1">Belongs to the LytR/CpsA/Psr (LCP) family.</text>
</comment>
<dbReference type="EMBL" id="JACNJN010000121">
    <property type="protein sequence ID" value="MBC8335763.1"/>
    <property type="molecule type" value="Genomic_DNA"/>
</dbReference>
<evidence type="ECO:0000256" key="2">
    <source>
        <dbReference type="SAM" id="Phobius"/>
    </source>
</evidence>
<dbReference type="Proteomes" id="UP000614469">
    <property type="component" value="Unassembled WGS sequence"/>
</dbReference>
<accession>A0A8J6NLW9</accession>
<keyword evidence="2" id="KW-0472">Membrane</keyword>
<organism evidence="4 5">
    <name type="scientific">Candidatus Desulfolinea nitratireducens</name>
    <dbReference type="NCBI Taxonomy" id="2841698"/>
    <lineage>
        <taxon>Bacteria</taxon>
        <taxon>Bacillati</taxon>
        <taxon>Chloroflexota</taxon>
        <taxon>Anaerolineae</taxon>
        <taxon>Anaerolineales</taxon>
        <taxon>Anaerolineales incertae sedis</taxon>
        <taxon>Candidatus Desulfolinea</taxon>
    </lineage>
</organism>
<evidence type="ECO:0000256" key="1">
    <source>
        <dbReference type="ARBA" id="ARBA00006068"/>
    </source>
</evidence>
<proteinExistence type="inferred from homology"/>
<sequence>MSRTQKVILFILSIGVICMCALVAGSAYQLWQKPLGPVLQLPTNTFAPFSTFPPTWTVLAGENNSPVNIGTAPAPMATASPPAPLCGGPTEMTILAIGSSHRVDSYLYGLADVIRLVRVDFVNANVMIMSLPRDLYVEIPDISDHDGITHGKLNQPYFYGNPGMGYYDGPGEGPGLMARTLAYNFGAQPDHYIAINMAIFIKIVDAVGGITVDLPQAVDARYVENPENQRNIVFPAGINYLNGNNALLLARLRPSGVFDRVKAQNQVLCGLYDKLVSSSVVGDIPGIINAFKDNVQTDLSPEEISQLSCLGTQLKGSDIVFLNWPEDLFVGTRVDDPVLERTFIWDVDFILMREYVDAFARGDWPAAEQAASSGTAGFTPKSFCD</sequence>
<evidence type="ECO:0000313" key="5">
    <source>
        <dbReference type="Proteomes" id="UP000614469"/>
    </source>
</evidence>